<sequence>MRDWASIDRGGPQPPQENIDKWERAVKENDPSILTNEDRLRMLRRWPLDKANYYCTFHVGSTIDELVQKAAKTDNLTEAEAIIVLNTPFGDSIPEDQQEMTNQKRWSSNTKKMFHDVLELLLTAPEMGSEKTARTNAEIAFGRIKALRKPELKNFSIDDLKNITGCNMLPWVKGIEKHLEQQPVWGFVCIRTSFGEDSSWETFKEFFAHATESALVFPRNFASIRPFWKIQWIEDLSMVDASVVDLCSYFRRLCEENKVEPGLRHDAFLYANTEAIDSVISSPTMPSPAFVMAAQAAYDGTTNPDLPPLYQDFAGSVRISIPHVYTTFWARLISTAEDLQEHLLGKSARMRHTWGEVFAKAQIIHEQTYPIKPFFMGFSPER</sequence>
<evidence type="ECO:0000313" key="2">
    <source>
        <dbReference type="Proteomes" id="UP000191408"/>
    </source>
</evidence>
<reference evidence="2" key="1">
    <citation type="journal article" date="2017" name="Nat. Microbiol.">
        <title>Global analysis of biosynthetic gene clusters reveals vast potential of secondary metabolite production in Penicillium species.</title>
        <authorList>
            <person name="Nielsen J.C."/>
            <person name="Grijseels S."/>
            <person name="Prigent S."/>
            <person name="Ji B."/>
            <person name="Dainat J."/>
            <person name="Nielsen K.F."/>
            <person name="Frisvad J.C."/>
            <person name="Workman M."/>
            <person name="Nielsen J."/>
        </authorList>
    </citation>
    <scope>NUCLEOTIDE SEQUENCE [LARGE SCALE GENOMIC DNA]</scope>
    <source>
        <strain evidence="2">IBT 4502</strain>
    </source>
</reference>
<dbReference type="AlphaFoldDB" id="A0A1V6NJH1"/>
<dbReference type="Proteomes" id="UP000191408">
    <property type="component" value="Unassembled WGS sequence"/>
</dbReference>
<proteinExistence type="predicted"/>
<comment type="caution">
    <text evidence="1">The sequence shown here is derived from an EMBL/GenBank/DDBJ whole genome shotgun (WGS) entry which is preliminary data.</text>
</comment>
<dbReference type="OrthoDB" id="4424523at2759"/>
<gene>
    <name evidence="1" type="ORF">PENPOL_c007G00609</name>
</gene>
<protein>
    <submittedName>
        <fullName evidence="1">Uncharacterized protein</fullName>
    </submittedName>
</protein>
<organism evidence="1 2">
    <name type="scientific">Penicillium polonicum</name>
    <dbReference type="NCBI Taxonomy" id="60169"/>
    <lineage>
        <taxon>Eukaryota</taxon>
        <taxon>Fungi</taxon>
        <taxon>Dikarya</taxon>
        <taxon>Ascomycota</taxon>
        <taxon>Pezizomycotina</taxon>
        <taxon>Eurotiomycetes</taxon>
        <taxon>Eurotiomycetidae</taxon>
        <taxon>Eurotiales</taxon>
        <taxon>Aspergillaceae</taxon>
        <taxon>Penicillium</taxon>
    </lineage>
</organism>
<accession>A0A1V6NJH1</accession>
<name>A0A1V6NJH1_PENPO</name>
<dbReference type="EMBL" id="MDYM01000007">
    <property type="protein sequence ID" value="OQD64840.1"/>
    <property type="molecule type" value="Genomic_DNA"/>
</dbReference>
<keyword evidence="2" id="KW-1185">Reference proteome</keyword>
<evidence type="ECO:0000313" key="1">
    <source>
        <dbReference type="EMBL" id="OQD64840.1"/>
    </source>
</evidence>